<dbReference type="GO" id="GO:0005506">
    <property type="term" value="F:iron ion binding"/>
    <property type="evidence" value="ECO:0007669"/>
    <property type="project" value="InterPro"/>
</dbReference>
<dbReference type="GO" id="GO:0006082">
    <property type="term" value="P:organic acid metabolic process"/>
    <property type="evidence" value="ECO:0007669"/>
    <property type="project" value="TreeGrafter"/>
</dbReference>
<dbReference type="CDD" id="cd20617">
    <property type="entry name" value="CYP1_2-like"/>
    <property type="match status" value="1"/>
</dbReference>
<keyword evidence="5 7" id="KW-0408">Iron</keyword>
<dbReference type="Proteomes" id="UP001432322">
    <property type="component" value="Unassembled WGS sequence"/>
</dbReference>
<accession>A0AAV5WXK1</accession>
<dbReference type="Gene3D" id="1.10.630.10">
    <property type="entry name" value="Cytochrome P450"/>
    <property type="match status" value="1"/>
</dbReference>
<dbReference type="SUPFAM" id="SSF48264">
    <property type="entry name" value="Cytochrome P450"/>
    <property type="match status" value="1"/>
</dbReference>
<protein>
    <recommendedName>
        <fullName evidence="11">Cytochrome P450</fullName>
    </recommendedName>
</protein>
<evidence type="ECO:0000256" key="1">
    <source>
        <dbReference type="ARBA" id="ARBA00001971"/>
    </source>
</evidence>
<comment type="caution">
    <text evidence="9">The sequence shown here is derived from an EMBL/GenBank/DDBJ whole genome shotgun (WGS) entry which is preliminary data.</text>
</comment>
<comment type="cofactor">
    <cofactor evidence="1 7">
        <name>heme</name>
        <dbReference type="ChEBI" id="CHEBI:30413"/>
    </cofactor>
</comment>
<dbReference type="Pfam" id="PF00067">
    <property type="entry name" value="p450"/>
    <property type="match status" value="1"/>
</dbReference>
<dbReference type="GO" id="GO:0006805">
    <property type="term" value="P:xenobiotic metabolic process"/>
    <property type="evidence" value="ECO:0007669"/>
    <property type="project" value="TreeGrafter"/>
</dbReference>
<gene>
    <name evidence="9" type="ORF">PFISCL1PPCAC_28103</name>
</gene>
<dbReference type="InterPro" id="IPR001128">
    <property type="entry name" value="Cyt_P450"/>
</dbReference>
<reference evidence="9" key="1">
    <citation type="submission" date="2023-10" db="EMBL/GenBank/DDBJ databases">
        <title>Genome assembly of Pristionchus species.</title>
        <authorList>
            <person name="Yoshida K."/>
            <person name="Sommer R.J."/>
        </authorList>
    </citation>
    <scope>NUCLEOTIDE SEQUENCE</scope>
    <source>
        <strain evidence="9">RS5133</strain>
    </source>
</reference>
<dbReference type="PANTHER" id="PTHR24300">
    <property type="entry name" value="CYTOCHROME P450 508A4-RELATED"/>
    <property type="match status" value="1"/>
</dbReference>
<dbReference type="GO" id="GO:0020037">
    <property type="term" value="F:heme binding"/>
    <property type="evidence" value="ECO:0007669"/>
    <property type="project" value="InterPro"/>
</dbReference>
<evidence type="ECO:0000256" key="2">
    <source>
        <dbReference type="ARBA" id="ARBA00010617"/>
    </source>
</evidence>
<dbReference type="PRINTS" id="PR00463">
    <property type="entry name" value="EP450I"/>
</dbReference>
<evidence type="ECO:0000256" key="4">
    <source>
        <dbReference type="ARBA" id="ARBA00023002"/>
    </source>
</evidence>
<dbReference type="EMBL" id="BTSY01000007">
    <property type="protein sequence ID" value="GMT36806.1"/>
    <property type="molecule type" value="Genomic_DNA"/>
</dbReference>
<evidence type="ECO:0000313" key="9">
    <source>
        <dbReference type="EMBL" id="GMT36806.1"/>
    </source>
</evidence>
<dbReference type="GO" id="GO:0005737">
    <property type="term" value="C:cytoplasm"/>
    <property type="evidence" value="ECO:0007669"/>
    <property type="project" value="TreeGrafter"/>
</dbReference>
<dbReference type="InterPro" id="IPR050182">
    <property type="entry name" value="Cytochrome_P450_fam2"/>
</dbReference>
<dbReference type="GO" id="GO:0016712">
    <property type="term" value="F:oxidoreductase activity, acting on paired donors, with incorporation or reduction of molecular oxygen, reduced flavin or flavoprotein as one donor, and incorporation of one atom of oxygen"/>
    <property type="evidence" value="ECO:0007669"/>
    <property type="project" value="TreeGrafter"/>
</dbReference>
<dbReference type="FunFam" id="1.10.630.10:FF:000036">
    <property type="entry name" value="CYtochrome P450 family"/>
    <property type="match status" value="1"/>
</dbReference>
<evidence type="ECO:0000256" key="7">
    <source>
        <dbReference type="PIRSR" id="PIRSR602401-1"/>
    </source>
</evidence>
<organism evidence="9 10">
    <name type="scientific">Pristionchus fissidentatus</name>
    <dbReference type="NCBI Taxonomy" id="1538716"/>
    <lineage>
        <taxon>Eukaryota</taxon>
        <taxon>Metazoa</taxon>
        <taxon>Ecdysozoa</taxon>
        <taxon>Nematoda</taxon>
        <taxon>Chromadorea</taxon>
        <taxon>Rhabditida</taxon>
        <taxon>Rhabditina</taxon>
        <taxon>Diplogasteromorpha</taxon>
        <taxon>Diplogasteroidea</taxon>
        <taxon>Neodiplogasteridae</taxon>
        <taxon>Pristionchus</taxon>
    </lineage>
</organism>
<keyword evidence="6 8" id="KW-0503">Monooxygenase</keyword>
<keyword evidence="10" id="KW-1185">Reference proteome</keyword>
<sequence>MIWTIIGAVAAIWLFHQLYWRTRAYPPGPIPLPLLGNVLSILFEYPGYAPLARWKEKFGSIYTMWMGTVPIVTVNDFDTLHEIFVQDGESYADRASLNNTFNEIFRGGQLGVIETSGQIWREQRRFTLHTLRDFGLGKDAMQERILNEAVCLLDLLEKESIETGTTWPIKHLEKSVGSVINLVIFGYRFDEEHEHELLRNRELQEQLISAAKNPLLTLPILFPKSKIIPYLNRLYDNIINIRDEQFAFFEKNIEKHRSHIDYSNDDCDDFCDAYLKEMERRKDEEDSSFHEKQFVNVCLDLWSAGMETTAMTMSWGTALLLHHPEVQRKLHEEYDRVIGSDRLISMQDKNSLPYTTAYINELQRWANILPLNLLRKTTKEITIKGVRIPSDTAIAPQISMVMYDPEVFPDPMSFNPDRFIDESGKVKTIKQFLPFSIGKRACLGEGLARMELFLFFANLVHRFNITPKDSESLPSLLKTFANVTKPAPFEVKLERRFAK</sequence>
<dbReference type="AlphaFoldDB" id="A0AAV5WXK1"/>
<keyword evidence="7 8" id="KW-0349">Heme</keyword>
<name>A0AAV5WXK1_9BILA</name>
<keyword evidence="4 8" id="KW-0560">Oxidoreductase</keyword>
<dbReference type="PANTHER" id="PTHR24300:SF375">
    <property type="entry name" value="CYTOCHROME P450 FAMILY"/>
    <property type="match status" value="1"/>
</dbReference>
<evidence type="ECO:0000256" key="5">
    <source>
        <dbReference type="ARBA" id="ARBA00023004"/>
    </source>
</evidence>
<evidence type="ECO:0000256" key="8">
    <source>
        <dbReference type="RuleBase" id="RU000461"/>
    </source>
</evidence>
<feature type="binding site" description="axial binding residue" evidence="7">
    <location>
        <position position="442"/>
    </location>
    <ligand>
        <name>heme</name>
        <dbReference type="ChEBI" id="CHEBI:30413"/>
    </ligand>
    <ligandPart>
        <name>Fe</name>
        <dbReference type="ChEBI" id="CHEBI:18248"/>
    </ligandPart>
</feature>
<evidence type="ECO:0008006" key="11">
    <source>
        <dbReference type="Google" id="ProtNLM"/>
    </source>
</evidence>
<evidence type="ECO:0000256" key="3">
    <source>
        <dbReference type="ARBA" id="ARBA00022723"/>
    </source>
</evidence>
<dbReference type="PROSITE" id="PS00086">
    <property type="entry name" value="CYTOCHROME_P450"/>
    <property type="match status" value="1"/>
</dbReference>
<keyword evidence="3 7" id="KW-0479">Metal-binding</keyword>
<dbReference type="InterPro" id="IPR036396">
    <property type="entry name" value="Cyt_P450_sf"/>
</dbReference>
<evidence type="ECO:0000256" key="6">
    <source>
        <dbReference type="ARBA" id="ARBA00023033"/>
    </source>
</evidence>
<evidence type="ECO:0000313" key="10">
    <source>
        <dbReference type="Proteomes" id="UP001432322"/>
    </source>
</evidence>
<dbReference type="InterPro" id="IPR017972">
    <property type="entry name" value="Cyt_P450_CS"/>
</dbReference>
<dbReference type="InterPro" id="IPR002401">
    <property type="entry name" value="Cyt_P450_E_grp-I"/>
</dbReference>
<proteinExistence type="inferred from homology"/>
<dbReference type="PRINTS" id="PR00385">
    <property type="entry name" value="P450"/>
</dbReference>
<comment type="similarity">
    <text evidence="2 8">Belongs to the cytochrome P450 family.</text>
</comment>